<protein>
    <recommendedName>
        <fullName evidence="1">Roadblock/LAMTOR2 domain-containing protein</fullName>
    </recommendedName>
</protein>
<organism evidence="2">
    <name type="scientific">marine sediment metagenome</name>
    <dbReference type="NCBI Taxonomy" id="412755"/>
    <lineage>
        <taxon>unclassified sequences</taxon>
        <taxon>metagenomes</taxon>
        <taxon>ecological metagenomes</taxon>
    </lineage>
</organism>
<dbReference type="AlphaFoldDB" id="X1IJD3"/>
<proteinExistence type="predicted"/>
<accession>X1IJD3</accession>
<dbReference type="EMBL" id="BARU01029380">
    <property type="protein sequence ID" value="GAH66234.1"/>
    <property type="molecule type" value="Genomic_DNA"/>
</dbReference>
<evidence type="ECO:0000313" key="2">
    <source>
        <dbReference type="EMBL" id="GAH66234.1"/>
    </source>
</evidence>
<evidence type="ECO:0000259" key="1">
    <source>
        <dbReference type="SMART" id="SM00960"/>
    </source>
</evidence>
<dbReference type="InterPro" id="IPR004942">
    <property type="entry name" value="Roadblock/LAMTOR2_dom"/>
</dbReference>
<reference evidence="2" key="1">
    <citation type="journal article" date="2014" name="Front. Microbiol.">
        <title>High frequency of phylogenetically diverse reductive dehalogenase-homologous genes in deep subseafloor sedimentary metagenomes.</title>
        <authorList>
            <person name="Kawai M."/>
            <person name="Futagami T."/>
            <person name="Toyoda A."/>
            <person name="Takaki Y."/>
            <person name="Nishi S."/>
            <person name="Hori S."/>
            <person name="Arai W."/>
            <person name="Tsubouchi T."/>
            <person name="Morono Y."/>
            <person name="Uchiyama I."/>
            <person name="Ito T."/>
            <person name="Fujiyama A."/>
            <person name="Inagaki F."/>
            <person name="Takami H."/>
        </authorList>
    </citation>
    <scope>NUCLEOTIDE SEQUENCE</scope>
    <source>
        <strain evidence="2">Expedition CK06-06</strain>
    </source>
</reference>
<gene>
    <name evidence="2" type="ORF">S03H2_46742</name>
</gene>
<name>X1IJD3_9ZZZZ</name>
<dbReference type="Pfam" id="PF03259">
    <property type="entry name" value="Robl_LC7"/>
    <property type="match status" value="1"/>
</dbReference>
<dbReference type="SUPFAM" id="SSF103196">
    <property type="entry name" value="Roadblock/LC7 domain"/>
    <property type="match status" value="1"/>
</dbReference>
<dbReference type="Gene3D" id="3.30.450.30">
    <property type="entry name" value="Dynein light chain 2a, cytoplasmic"/>
    <property type="match status" value="1"/>
</dbReference>
<comment type="caution">
    <text evidence="2">The sequence shown here is derived from an EMBL/GenBank/DDBJ whole genome shotgun (WGS) entry which is preliminary data.</text>
</comment>
<dbReference type="SMART" id="SM00960">
    <property type="entry name" value="Robl_LC7"/>
    <property type="match status" value="1"/>
</dbReference>
<sequence length="118" mass="12557">MSEERIKEILESLKAIKGVHGAAIIEKFGLIKGSALPGWVDPESVAAMVTLVLKASQRATKELEQGHFYNAIIESAKGKILFSEVGGNILTIIATTDARLGIINLKLAAACEALQSLL</sequence>
<feature type="domain" description="Roadblock/LAMTOR2" evidence="1">
    <location>
        <begin position="6"/>
        <end position="94"/>
    </location>
</feature>